<evidence type="ECO:0000256" key="1">
    <source>
        <dbReference type="ARBA" id="ARBA00023015"/>
    </source>
</evidence>
<dbReference type="InterPro" id="IPR009057">
    <property type="entry name" value="Homeodomain-like_sf"/>
</dbReference>
<evidence type="ECO:0000259" key="5">
    <source>
        <dbReference type="PROSITE" id="PS50977"/>
    </source>
</evidence>
<keyword evidence="3" id="KW-0804">Transcription</keyword>
<proteinExistence type="predicted"/>
<accession>A0ABT3CS04</accession>
<evidence type="ECO:0000256" key="3">
    <source>
        <dbReference type="ARBA" id="ARBA00023163"/>
    </source>
</evidence>
<reference evidence="6 7" key="1">
    <citation type="submission" date="2022-10" db="EMBL/GenBank/DDBJ databases">
        <title>Comparative genomics and taxonomic characterization of three novel marine species of genus Reichenbachiella exhibiting antioxidant and polysaccharide degradation activities.</title>
        <authorList>
            <person name="Muhammad N."/>
            <person name="Lee Y.-J."/>
            <person name="Ko J."/>
            <person name="Kim S.-G."/>
        </authorList>
    </citation>
    <scope>NUCLEOTIDE SEQUENCE [LARGE SCALE GENOMIC DNA]</scope>
    <source>
        <strain evidence="6 7">ABR2-5</strain>
    </source>
</reference>
<gene>
    <name evidence="6" type="ORF">N7U62_07270</name>
</gene>
<protein>
    <submittedName>
        <fullName evidence="6">TetR/AcrR family transcriptional regulator</fullName>
    </submittedName>
</protein>
<feature type="domain" description="HTH tetR-type" evidence="5">
    <location>
        <begin position="5"/>
        <end position="65"/>
    </location>
</feature>
<dbReference type="EMBL" id="JAOYOD010000001">
    <property type="protein sequence ID" value="MCV9386457.1"/>
    <property type="molecule type" value="Genomic_DNA"/>
</dbReference>
<evidence type="ECO:0000313" key="6">
    <source>
        <dbReference type="EMBL" id="MCV9386457.1"/>
    </source>
</evidence>
<dbReference type="RefSeq" id="WP_264137246.1">
    <property type="nucleotide sequence ID" value="NZ_JAOYOD010000001.1"/>
</dbReference>
<evidence type="ECO:0000256" key="4">
    <source>
        <dbReference type="PROSITE-ProRule" id="PRU00335"/>
    </source>
</evidence>
<name>A0ABT3CS04_9BACT</name>
<dbReference type="PANTHER" id="PTHR47506:SF6">
    <property type="entry name" value="HTH-TYPE TRANSCRIPTIONAL REPRESSOR NEMR"/>
    <property type="match status" value="1"/>
</dbReference>
<dbReference type="PROSITE" id="PS50977">
    <property type="entry name" value="HTH_TETR_2"/>
    <property type="match status" value="1"/>
</dbReference>
<keyword evidence="1" id="KW-0805">Transcription regulation</keyword>
<organism evidence="6 7">
    <name type="scientific">Reichenbachiella ulvae</name>
    <dbReference type="NCBI Taxonomy" id="2980104"/>
    <lineage>
        <taxon>Bacteria</taxon>
        <taxon>Pseudomonadati</taxon>
        <taxon>Bacteroidota</taxon>
        <taxon>Cytophagia</taxon>
        <taxon>Cytophagales</taxon>
        <taxon>Reichenbachiellaceae</taxon>
        <taxon>Reichenbachiella</taxon>
    </lineage>
</organism>
<dbReference type="Gene3D" id="1.10.357.10">
    <property type="entry name" value="Tetracycline Repressor, domain 2"/>
    <property type="match status" value="1"/>
</dbReference>
<evidence type="ECO:0000256" key="2">
    <source>
        <dbReference type="ARBA" id="ARBA00023125"/>
    </source>
</evidence>
<dbReference type="PANTHER" id="PTHR47506">
    <property type="entry name" value="TRANSCRIPTIONAL REGULATORY PROTEIN"/>
    <property type="match status" value="1"/>
</dbReference>
<evidence type="ECO:0000313" key="7">
    <source>
        <dbReference type="Proteomes" id="UP001300692"/>
    </source>
</evidence>
<comment type="caution">
    <text evidence="6">The sequence shown here is derived from an EMBL/GenBank/DDBJ whole genome shotgun (WGS) entry which is preliminary data.</text>
</comment>
<keyword evidence="7" id="KW-1185">Reference proteome</keyword>
<keyword evidence="2 4" id="KW-0238">DNA-binding</keyword>
<feature type="DNA-binding region" description="H-T-H motif" evidence="4">
    <location>
        <begin position="28"/>
        <end position="47"/>
    </location>
</feature>
<sequence length="186" mass="21316">MGKREETVQNILQTATDILLKEGQGQMSMRRVAKEANITLSNLQYYFKDQSSLLIAMIEAYFNWCLSEVKENLNKQPENFKQFLEDILNDHLIEGGKTAQCSMFKEIWALTTRDPQINDAVHTYYKKYCQEVIAVIADHSSRPEQLVSLILPYVEGYSIMGTSIPLNKSETIQMLVQIIMGIEAKN</sequence>
<dbReference type="InterPro" id="IPR001647">
    <property type="entry name" value="HTH_TetR"/>
</dbReference>
<dbReference type="SUPFAM" id="SSF46689">
    <property type="entry name" value="Homeodomain-like"/>
    <property type="match status" value="1"/>
</dbReference>
<dbReference type="Proteomes" id="UP001300692">
    <property type="component" value="Unassembled WGS sequence"/>
</dbReference>